<keyword evidence="1" id="KW-0472">Membrane</keyword>
<name>R7ZNE2_9BACT</name>
<proteinExistence type="predicted"/>
<keyword evidence="1" id="KW-0812">Transmembrane</keyword>
<sequence length="47" mass="5482">MKSFTDNRVSSTMFRITSDFLFLRGLRSIFIQGGFGFLFFLCKGTKY</sequence>
<evidence type="ECO:0000256" key="1">
    <source>
        <dbReference type="SAM" id="Phobius"/>
    </source>
</evidence>
<keyword evidence="1" id="KW-1133">Transmembrane helix</keyword>
<evidence type="ECO:0000313" key="2">
    <source>
        <dbReference type="EMBL" id="EON75620.1"/>
    </source>
</evidence>
<feature type="transmembrane region" description="Helical" evidence="1">
    <location>
        <begin position="20"/>
        <end position="42"/>
    </location>
</feature>
<reference evidence="2 3" key="1">
    <citation type="submission" date="2013-02" db="EMBL/GenBank/DDBJ databases">
        <title>A novel strain isolated from Lonar lake, Maharashtra, India.</title>
        <authorList>
            <person name="Singh A."/>
        </authorList>
    </citation>
    <scope>NUCLEOTIDE SEQUENCE [LARGE SCALE GENOMIC DNA]</scope>
    <source>
        <strain evidence="2 3">AK24</strain>
    </source>
</reference>
<dbReference type="AlphaFoldDB" id="R7ZNE2"/>
<dbReference type="EMBL" id="AQHR01000104">
    <property type="protein sequence ID" value="EON75620.1"/>
    <property type="molecule type" value="Genomic_DNA"/>
</dbReference>
<dbReference type="Proteomes" id="UP000013909">
    <property type="component" value="Unassembled WGS sequence"/>
</dbReference>
<comment type="caution">
    <text evidence="2">The sequence shown here is derived from an EMBL/GenBank/DDBJ whole genome shotgun (WGS) entry which is preliminary data.</text>
</comment>
<keyword evidence="3" id="KW-1185">Reference proteome</keyword>
<organism evidence="2 3">
    <name type="scientific">Lunatimonas lonarensis</name>
    <dbReference type="NCBI Taxonomy" id="1232681"/>
    <lineage>
        <taxon>Bacteria</taxon>
        <taxon>Pseudomonadati</taxon>
        <taxon>Bacteroidota</taxon>
        <taxon>Cytophagia</taxon>
        <taxon>Cytophagales</taxon>
        <taxon>Cyclobacteriaceae</taxon>
    </lineage>
</organism>
<accession>R7ZNE2</accession>
<gene>
    <name evidence="2" type="ORF">ADIS_4023</name>
</gene>
<protein>
    <submittedName>
        <fullName evidence="2">Uncharacterized protein</fullName>
    </submittedName>
</protein>
<evidence type="ECO:0000313" key="3">
    <source>
        <dbReference type="Proteomes" id="UP000013909"/>
    </source>
</evidence>